<protein>
    <submittedName>
        <fullName evidence="2">Uncharacterized protein</fullName>
    </submittedName>
</protein>
<accession>A0A2H3DN79</accession>
<name>A0A2H3DN79_ARMGA</name>
<dbReference type="EMBL" id="KZ293665">
    <property type="protein sequence ID" value="PBK90537.1"/>
    <property type="molecule type" value="Genomic_DNA"/>
</dbReference>
<evidence type="ECO:0000313" key="3">
    <source>
        <dbReference type="Proteomes" id="UP000217790"/>
    </source>
</evidence>
<dbReference type="InParanoid" id="A0A2H3DN79"/>
<sequence length="385" mass="43009">MASGITRASPNNPYGTRLNPNKFKGSAEHEKPQERRREQTPPPQVTPIEARLPRMCVSMQDEDIEMESMQGPAVVGQAAETSRMPYTDDANKIKLTRSSPISEKYTPGNLIQATLNMHITVPIGELMATSAKLRKQMIKELQVRTVRFADVNDVVANDPPPAPTIPQVHNLIARPNQRKPEERGSLVIIKVNLGLGEKKFWVNAIIDSGSEVNIISRPVAKELNKEYPVLPLEEARCADVNGNQGMLTGKFSEVMMFQGSVTTSAALFVGSQKVSFQMLLGRPWIRGNMVSMIEWVDGTYLVYEDPYDKGRQTELLVVSEPWNVQTEGPIPTNFVKREDIEFEGSWKLQDGESIVPSGAPQYQVFMNRLTDPDRSNSPNPPRIQI</sequence>
<evidence type="ECO:0000313" key="2">
    <source>
        <dbReference type="EMBL" id="PBK90537.1"/>
    </source>
</evidence>
<feature type="region of interest" description="Disordered" evidence="1">
    <location>
        <begin position="1"/>
        <end position="49"/>
    </location>
</feature>
<dbReference type="Gene3D" id="2.40.70.10">
    <property type="entry name" value="Acid Proteases"/>
    <property type="match status" value="1"/>
</dbReference>
<dbReference type="OrthoDB" id="5535068at2759"/>
<feature type="compositionally biased region" description="Basic and acidic residues" evidence="1">
    <location>
        <begin position="25"/>
        <end position="39"/>
    </location>
</feature>
<proteinExistence type="predicted"/>
<reference evidence="3" key="1">
    <citation type="journal article" date="2017" name="Nat. Ecol. Evol.">
        <title>Genome expansion and lineage-specific genetic innovations in the forest pathogenic fungi Armillaria.</title>
        <authorList>
            <person name="Sipos G."/>
            <person name="Prasanna A.N."/>
            <person name="Walter M.C."/>
            <person name="O'Connor E."/>
            <person name="Balint B."/>
            <person name="Krizsan K."/>
            <person name="Kiss B."/>
            <person name="Hess J."/>
            <person name="Varga T."/>
            <person name="Slot J."/>
            <person name="Riley R."/>
            <person name="Boka B."/>
            <person name="Rigling D."/>
            <person name="Barry K."/>
            <person name="Lee J."/>
            <person name="Mihaltcheva S."/>
            <person name="LaButti K."/>
            <person name="Lipzen A."/>
            <person name="Waldron R."/>
            <person name="Moloney N.M."/>
            <person name="Sperisen C."/>
            <person name="Kredics L."/>
            <person name="Vagvoelgyi C."/>
            <person name="Patrignani A."/>
            <person name="Fitzpatrick D."/>
            <person name="Nagy I."/>
            <person name="Doyle S."/>
            <person name="Anderson J.B."/>
            <person name="Grigoriev I.V."/>
            <person name="Gueldener U."/>
            <person name="Muensterkoetter M."/>
            <person name="Nagy L.G."/>
        </authorList>
    </citation>
    <scope>NUCLEOTIDE SEQUENCE [LARGE SCALE GENOMIC DNA]</scope>
    <source>
        <strain evidence="3">Ar21-2</strain>
    </source>
</reference>
<evidence type="ECO:0000256" key="1">
    <source>
        <dbReference type="SAM" id="MobiDB-lite"/>
    </source>
</evidence>
<dbReference type="Proteomes" id="UP000217790">
    <property type="component" value="Unassembled WGS sequence"/>
</dbReference>
<gene>
    <name evidence="2" type="ORF">ARMGADRAFT_1082791</name>
</gene>
<organism evidence="2 3">
    <name type="scientific">Armillaria gallica</name>
    <name type="common">Bulbous honey fungus</name>
    <name type="synonym">Armillaria bulbosa</name>
    <dbReference type="NCBI Taxonomy" id="47427"/>
    <lineage>
        <taxon>Eukaryota</taxon>
        <taxon>Fungi</taxon>
        <taxon>Dikarya</taxon>
        <taxon>Basidiomycota</taxon>
        <taxon>Agaricomycotina</taxon>
        <taxon>Agaricomycetes</taxon>
        <taxon>Agaricomycetidae</taxon>
        <taxon>Agaricales</taxon>
        <taxon>Marasmiineae</taxon>
        <taxon>Physalacriaceae</taxon>
        <taxon>Armillaria</taxon>
    </lineage>
</organism>
<dbReference type="STRING" id="47427.A0A2H3DN79"/>
<dbReference type="InterPro" id="IPR021109">
    <property type="entry name" value="Peptidase_aspartic_dom_sf"/>
</dbReference>
<dbReference type="AlphaFoldDB" id="A0A2H3DN79"/>
<keyword evidence="3" id="KW-1185">Reference proteome</keyword>
<feature type="compositionally biased region" description="Polar residues" evidence="1">
    <location>
        <begin position="1"/>
        <end position="14"/>
    </location>
</feature>
<dbReference type="CDD" id="cd00303">
    <property type="entry name" value="retropepsin_like"/>
    <property type="match status" value="1"/>
</dbReference>